<accession>A0A2M4D6B9</accession>
<reference evidence="1" key="1">
    <citation type="submission" date="2018-01" db="EMBL/GenBank/DDBJ databases">
        <title>An insight into the sialome of Amazonian anophelines.</title>
        <authorList>
            <person name="Ribeiro J.M."/>
            <person name="Scarpassa V."/>
            <person name="Calvo E."/>
        </authorList>
    </citation>
    <scope>NUCLEOTIDE SEQUENCE</scope>
</reference>
<protein>
    <submittedName>
        <fullName evidence="1">Putative secreted protein</fullName>
    </submittedName>
</protein>
<name>A0A2M4D6B9_ANODA</name>
<sequence>MHLASVWPATATAPSATTATVTATTRCTFLSLLDARVRSSFIHKSLRDARLHYSNTTSRCTRFSLRLGFTPTDENGCCYDSRGLLCASPAPRLWRG</sequence>
<organism evidence="1">
    <name type="scientific">Anopheles darlingi</name>
    <name type="common">Mosquito</name>
    <dbReference type="NCBI Taxonomy" id="43151"/>
    <lineage>
        <taxon>Eukaryota</taxon>
        <taxon>Metazoa</taxon>
        <taxon>Ecdysozoa</taxon>
        <taxon>Arthropoda</taxon>
        <taxon>Hexapoda</taxon>
        <taxon>Insecta</taxon>
        <taxon>Pterygota</taxon>
        <taxon>Neoptera</taxon>
        <taxon>Endopterygota</taxon>
        <taxon>Diptera</taxon>
        <taxon>Nematocera</taxon>
        <taxon>Culicoidea</taxon>
        <taxon>Culicidae</taxon>
        <taxon>Anophelinae</taxon>
        <taxon>Anopheles</taxon>
    </lineage>
</organism>
<proteinExistence type="predicted"/>
<dbReference type="AlphaFoldDB" id="A0A2M4D6B9"/>
<evidence type="ECO:0000313" key="1">
    <source>
        <dbReference type="EMBL" id="MBW73089.1"/>
    </source>
</evidence>
<dbReference type="EMBL" id="GGFL01008911">
    <property type="protein sequence ID" value="MBW73089.1"/>
    <property type="molecule type" value="Transcribed_RNA"/>
</dbReference>